<reference evidence="1 2" key="1">
    <citation type="submission" date="2019-09" db="EMBL/GenBank/DDBJ databases">
        <title>Taxonomy of Antarctic Massilia spp.: description of Massilia rubra sp. nov., Massilia aquatica sp. nov., Massilia mucilaginosa sp. nov., Massilia frigida sp. nov. isolated from streams, lakes and regoliths.</title>
        <authorList>
            <person name="Holochova P."/>
            <person name="Sedlacek I."/>
            <person name="Kralova S."/>
            <person name="Maslanova I."/>
            <person name="Busse H.-J."/>
            <person name="Stankova E."/>
            <person name="Vrbovska V."/>
            <person name="Kovarovic V."/>
            <person name="Bartak M."/>
            <person name="Svec P."/>
            <person name="Pantucek R."/>
        </authorList>
    </citation>
    <scope>NUCLEOTIDE SEQUENCE [LARGE SCALE GENOMIC DNA]</scope>
    <source>
        <strain evidence="1 2">CCM 8693</strain>
    </source>
</reference>
<comment type="caution">
    <text evidence="1">The sequence shown here is derived from an EMBL/GenBank/DDBJ whole genome shotgun (WGS) entry which is preliminary data.</text>
</comment>
<keyword evidence="2" id="KW-1185">Reference proteome</keyword>
<organism evidence="1 2">
    <name type="scientific">Massilia aquatica</name>
    <dbReference type="NCBI Taxonomy" id="2609000"/>
    <lineage>
        <taxon>Bacteria</taxon>
        <taxon>Pseudomonadati</taxon>
        <taxon>Pseudomonadota</taxon>
        <taxon>Betaproteobacteria</taxon>
        <taxon>Burkholderiales</taxon>
        <taxon>Oxalobacteraceae</taxon>
        <taxon>Telluria group</taxon>
        <taxon>Massilia</taxon>
    </lineage>
</organism>
<sequence length="270" mass="30478">MFDSNVLSLDEFAFASGVGPLSRRHIVDAFATVSWFNVLTEHAGAQTVAEVARRYALPGQDSPEQRKMAHRQWAERSKGFRTPSVALIDYTDRQCEGSAALFNHALWIALRVDTPAERHTNAMLQRLPPSFRRLVELKTLPKGNSHFGKMRNLSRSGSLEDLACLVFLMRQAIEEECNDLAYSLAKCINRALLVQGAWLGQHGLLRPMIEYVDRYFFAKVGPPFDGIASGSSYFSTLTRLIRAFSDRGYTEQGNFFVARWSLEVREILAK</sequence>
<accession>A0ABX0MCX9</accession>
<protein>
    <submittedName>
        <fullName evidence="1">Uncharacterized protein</fullName>
    </submittedName>
</protein>
<proteinExistence type="predicted"/>
<evidence type="ECO:0000313" key="1">
    <source>
        <dbReference type="EMBL" id="NHZ45041.1"/>
    </source>
</evidence>
<evidence type="ECO:0000313" key="2">
    <source>
        <dbReference type="Proteomes" id="UP000819052"/>
    </source>
</evidence>
<dbReference type="EMBL" id="VVIW01000059">
    <property type="protein sequence ID" value="NHZ45041.1"/>
    <property type="molecule type" value="Genomic_DNA"/>
</dbReference>
<dbReference type="Proteomes" id="UP000819052">
    <property type="component" value="Unassembled WGS sequence"/>
</dbReference>
<dbReference type="RefSeq" id="WP_167082293.1">
    <property type="nucleotide sequence ID" value="NZ_VVIW01000059.1"/>
</dbReference>
<name>A0ABX0MCX9_9BURK</name>
<gene>
    <name evidence="1" type="ORF">F1609_33615</name>
</gene>